<protein>
    <submittedName>
        <fullName evidence="4">Flavonol 3-O-glucosyltransferase</fullName>
        <ecNumber evidence="4">2.4.1.91</ecNumber>
    </submittedName>
</protein>
<dbReference type="CDD" id="cd03784">
    <property type="entry name" value="GT1_Gtf-like"/>
    <property type="match status" value="1"/>
</dbReference>
<dbReference type="EMBL" id="MNCJ02000328">
    <property type="protein sequence ID" value="KAF5775456.1"/>
    <property type="molecule type" value="Genomic_DNA"/>
</dbReference>
<comment type="caution">
    <text evidence="4">The sequence shown here is derived from an EMBL/GenBank/DDBJ whole genome shotgun (WGS) entry which is preliminary data.</text>
</comment>
<keyword evidence="4" id="KW-0328">Glycosyltransferase</keyword>
<evidence type="ECO:0000313" key="4">
    <source>
        <dbReference type="EMBL" id="KAF5775456.1"/>
    </source>
</evidence>
<comment type="function">
    <text evidence="3">May glycosylate diterpenes or flavonols in leaves.</text>
</comment>
<keyword evidence="5" id="KW-1185">Reference proteome</keyword>
<accession>A0A9K3EKG8</accession>
<dbReference type="PROSITE" id="PS50890">
    <property type="entry name" value="PUA"/>
    <property type="match status" value="1"/>
</dbReference>
<keyword evidence="2 4" id="KW-0808">Transferase</keyword>
<reference evidence="4" key="1">
    <citation type="journal article" date="2017" name="Nature">
        <title>The sunflower genome provides insights into oil metabolism, flowering and Asterid evolution.</title>
        <authorList>
            <person name="Badouin H."/>
            <person name="Gouzy J."/>
            <person name="Grassa C.J."/>
            <person name="Murat F."/>
            <person name="Staton S.E."/>
            <person name="Cottret L."/>
            <person name="Lelandais-Briere C."/>
            <person name="Owens G.L."/>
            <person name="Carrere S."/>
            <person name="Mayjonade B."/>
            <person name="Legrand L."/>
            <person name="Gill N."/>
            <person name="Kane N.C."/>
            <person name="Bowers J.E."/>
            <person name="Hubner S."/>
            <person name="Bellec A."/>
            <person name="Berard A."/>
            <person name="Berges H."/>
            <person name="Blanchet N."/>
            <person name="Boniface M.C."/>
            <person name="Brunel D."/>
            <person name="Catrice O."/>
            <person name="Chaidir N."/>
            <person name="Claudel C."/>
            <person name="Donnadieu C."/>
            <person name="Faraut T."/>
            <person name="Fievet G."/>
            <person name="Helmstetter N."/>
            <person name="King M."/>
            <person name="Knapp S.J."/>
            <person name="Lai Z."/>
            <person name="Le Paslier M.C."/>
            <person name="Lippi Y."/>
            <person name="Lorenzon L."/>
            <person name="Mandel J.R."/>
            <person name="Marage G."/>
            <person name="Marchand G."/>
            <person name="Marquand E."/>
            <person name="Bret-Mestries E."/>
            <person name="Morien E."/>
            <person name="Nambeesan S."/>
            <person name="Nguyen T."/>
            <person name="Pegot-Espagnet P."/>
            <person name="Pouilly N."/>
            <person name="Raftis F."/>
            <person name="Sallet E."/>
            <person name="Schiex T."/>
            <person name="Thomas J."/>
            <person name="Vandecasteele C."/>
            <person name="Vares D."/>
            <person name="Vear F."/>
            <person name="Vautrin S."/>
            <person name="Crespi M."/>
            <person name="Mangin B."/>
            <person name="Burke J.M."/>
            <person name="Salse J."/>
            <person name="Munos S."/>
            <person name="Vincourt P."/>
            <person name="Rieseberg L.H."/>
            <person name="Langlade N.B."/>
        </authorList>
    </citation>
    <scope>NUCLEOTIDE SEQUENCE</scope>
    <source>
        <tissue evidence="4">Leaves</tissue>
    </source>
</reference>
<dbReference type="InterPro" id="IPR050481">
    <property type="entry name" value="UDP-glycosyltransf_plant"/>
</dbReference>
<sequence length="500" mass="54704">MANAVAELIFIPTPGLGHIMSTIELAKLLVNRDQRLAITVLVIKPPGMTSGSAITTYIESLTETTMDRISFIQLPQVESSPTHGGPTEFIRSHSKYVRNAVVDLRSQSGSCQVVGFVVDMFCTSMIDVANEFNVPTFVFFTSSAAFLGFTLFIKLLCDDLNRDVVELSNSDTEISVPSFVKPVPTKVFWSLVKTREGLDSVQRLAKKLGEAKGIIVNTFLDLETHAIESLSADISIPPVYPVGPILNLEGGSGGGKPFDDDVIRWLDSQPPSSVVFLCFGSMGSFDEAQVKEIARGLEQSGHRFLWSLRRPPSEQTTTRIPSDYEDPSVVLPEGFLDRTRGIGKVIGWAPQVAVLAHDAVGGFVSHCGWNSLLESLWFGVPSATWPMYAEQQMNAFEMVVDLGLAQMNAFEMVVDLGLAVEIKLDYRKDVFNPEAHNTVGVVTAGEIESGIRRVMEDNDVRTKVKEMRVKSRSTMMDGGSSYASVGLLIQDFITNVTCSS</sequence>
<evidence type="ECO:0000256" key="2">
    <source>
        <dbReference type="ARBA" id="ARBA00022679"/>
    </source>
</evidence>
<evidence type="ECO:0000256" key="3">
    <source>
        <dbReference type="ARBA" id="ARBA00053747"/>
    </source>
</evidence>
<evidence type="ECO:0000313" key="5">
    <source>
        <dbReference type="Proteomes" id="UP000215914"/>
    </source>
</evidence>
<dbReference type="AlphaFoldDB" id="A0A9K3EKG8"/>
<gene>
    <name evidence="4" type="ORF">HanXRQr2_Chr13g0612271</name>
</gene>
<name>A0A9K3EKG8_HELAN</name>
<dbReference type="SUPFAM" id="SSF53756">
    <property type="entry name" value="UDP-Glycosyltransferase/glycogen phosphorylase"/>
    <property type="match status" value="1"/>
</dbReference>
<dbReference type="Pfam" id="PF00201">
    <property type="entry name" value="UDPGT"/>
    <property type="match status" value="1"/>
</dbReference>
<proteinExistence type="inferred from homology"/>
<dbReference type="PANTHER" id="PTHR48048:SF45">
    <property type="entry name" value="GLYCOSYLTRANSFERASE"/>
    <property type="match status" value="1"/>
</dbReference>
<comment type="similarity">
    <text evidence="1">Belongs to the UDP-glycosyltransferase family.</text>
</comment>
<evidence type="ECO:0000256" key="1">
    <source>
        <dbReference type="ARBA" id="ARBA00009995"/>
    </source>
</evidence>
<organism evidence="4 5">
    <name type="scientific">Helianthus annuus</name>
    <name type="common">Common sunflower</name>
    <dbReference type="NCBI Taxonomy" id="4232"/>
    <lineage>
        <taxon>Eukaryota</taxon>
        <taxon>Viridiplantae</taxon>
        <taxon>Streptophyta</taxon>
        <taxon>Embryophyta</taxon>
        <taxon>Tracheophyta</taxon>
        <taxon>Spermatophyta</taxon>
        <taxon>Magnoliopsida</taxon>
        <taxon>eudicotyledons</taxon>
        <taxon>Gunneridae</taxon>
        <taxon>Pentapetalae</taxon>
        <taxon>asterids</taxon>
        <taxon>campanulids</taxon>
        <taxon>Asterales</taxon>
        <taxon>Asteraceae</taxon>
        <taxon>Asteroideae</taxon>
        <taxon>Heliantheae alliance</taxon>
        <taxon>Heliantheae</taxon>
        <taxon>Helianthus</taxon>
    </lineage>
</organism>
<dbReference type="PANTHER" id="PTHR48048">
    <property type="entry name" value="GLYCOSYLTRANSFERASE"/>
    <property type="match status" value="1"/>
</dbReference>
<dbReference type="FunFam" id="3.40.50.2000:FF:000056">
    <property type="entry name" value="Glycosyltransferase"/>
    <property type="match status" value="1"/>
</dbReference>
<dbReference type="GO" id="GO:0047893">
    <property type="term" value="F:flavonol 3-O-glucosyltransferase activity"/>
    <property type="evidence" value="ECO:0007669"/>
    <property type="project" value="UniProtKB-EC"/>
</dbReference>
<dbReference type="Proteomes" id="UP000215914">
    <property type="component" value="Unassembled WGS sequence"/>
</dbReference>
<dbReference type="EC" id="2.4.1.91" evidence="4"/>
<dbReference type="Gramene" id="mRNA:HanXRQr2_Chr13g0612271">
    <property type="protein sequence ID" value="mRNA:HanXRQr2_Chr13g0612271"/>
    <property type="gene ID" value="HanXRQr2_Chr13g0612271"/>
</dbReference>
<reference evidence="4" key="2">
    <citation type="submission" date="2020-06" db="EMBL/GenBank/DDBJ databases">
        <title>Helianthus annuus Genome sequencing and assembly Release 2.</title>
        <authorList>
            <person name="Gouzy J."/>
            <person name="Langlade N."/>
            <person name="Munos S."/>
        </authorList>
    </citation>
    <scope>NUCLEOTIDE SEQUENCE</scope>
    <source>
        <tissue evidence="4">Leaves</tissue>
    </source>
</reference>
<dbReference type="Gene3D" id="3.40.50.2000">
    <property type="entry name" value="Glycogen Phosphorylase B"/>
    <property type="match status" value="2"/>
</dbReference>
<dbReference type="InterPro" id="IPR002213">
    <property type="entry name" value="UDP_glucos_trans"/>
</dbReference>